<evidence type="ECO:0000313" key="1">
    <source>
        <dbReference type="EMBL" id="QEZ69221.1"/>
    </source>
</evidence>
<reference evidence="2 3" key="1">
    <citation type="submission" date="2018-09" db="EMBL/GenBank/DDBJ databases">
        <title>A clostridial neurotoxin that targets Anopheles mosquitoes.</title>
        <authorList>
            <person name="Contreras E."/>
            <person name="Masuyer G."/>
            <person name="Qureshi N."/>
            <person name="Chawla S."/>
            <person name="Lim H.L."/>
            <person name="Chen J."/>
            <person name="Stenmark P."/>
            <person name="Gill S."/>
        </authorList>
    </citation>
    <scope>NUCLEOTIDE SEQUENCE [LARGE SCALE GENOMIC DNA]</scope>
    <source>
        <strain evidence="2 3">Cbm</strain>
    </source>
</reference>
<dbReference type="RefSeq" id="WP_150886779.1">
    <property type="nucleotide sequence ID" value="NZ_CP032452.1"/>
</dbReference>
<dbReference type="Proteomes" id="UP000326961">
    <property type="component" value="Chromosome"/>
</dbReference>
<name>A0A5P3XGA5_PARBF</name>
<dbReference type="EMBL" id="CP032452">
    <property type="protein sequence ID" value="QEZ69221.1"/>
    <property type="molecule type" value="Genomic_DNA"/>
</dbReference>
<proteinExistence type="predicted"/>
<sequence length="391" mass="45998">MEKIKFYVFGEVGEYDEYNPYNILSKENVAEIIYLIAINEPYSLDKSIIKNKLNIDSNELSNIIHSLNLINAIDTENDTYKLNFPIFLEKDIEALDLKLNEVGMEICSKIVRLKDSIVSKLNEYESFDYKRSLYHIICDNIFDGIAMNFFADRNVFSISKEQPGDRNYIIVGYENTHKLESYSNNLLCSSNNYRTKDFIFNSFGDCNGDRKDVYRFFRQVDKTNNGISKFENLNSSYNRLNEHMNRSIMNDCGNLIIKVSKGFNDYRNYEEYDRELFEFLKNINYINIDDKYKISIKVPIFDKNHKTVVNEISEIILPNIEDIVKCFFSNIELNSKDITSIKHKVDIKEISNELWHQVFGVTNEHLVKCGFVEEPYSNLIEGRYLQSFYIK</sequence>
<dbReference type="EMBL" id="CP032452">
    <property type="protein sequence ID" value="QEZ69390.1"/>
    <property type="molecule type" value="Genomic_DNA"/>
</dbReference>
<evidence type="ECO:0000313" key="2">
    <source>
        <dbReference type="EMBL" id="QEZ69390.1"/>
    </source>
</evidence>
<evidence type="ECO:0000313" key="3">
    <source>
        <dbReference type="Proteomes" id="UP000326961"/>
    </source>
</evidence>
<accession>A0A5P3XGA5</accession>
<protein>
    <submittedName>
        <fullName evidence="2">Uncharacterized protein</fullName>
    </submittedName>
</protein>
<dbReference type="AlphaFoldDB" id="A0A5P3XGA5"/>
<organism evidence="2 3">
    <name type="scientific">Paraclostridium bifermentans</name>
    <name type="common">Clostridium bifermentans</name>
    <dbReference type="NCBI Taxonomy" id="1490"/>
    <lineage>
        <taxon>Bacteria</taxon>
        <taxon>Bacillati</taxon>
        <taxon>Bacillota</taxon>
        <taxon>Clostridia</taxon>
        <taxon>Peptostreptococcales</taxon>
        <taxon>Peptostreptococcaceae</taxon>
        <taxon>Paraclostridium</taxon>
    </lineage>
</organism>
<gene>
    <name evidence="1" type="ORF">D4A35_09910</name>
    <name evidence="2" type="ORF">D4A35_10855</name>
</gene>